<organism evidence="2 3">
    <name type="scientific">Cryptosporangium phraense</name>
    <dbReference type="NCBI Taxonomy" id="2593070"/>
    <lineage>
        <taxon>Bacteria</taxon>
        <taxon>Bacillati</taxon>
        <taxon>Actinomycetota</taxon>
        <taxon>Actinomycetes</taxon>
        <taxon>Cryptosporangiales</taxon>
        <taxon>Cryptosporangiaceae</taxon>
        <taxon>Cryptosporangium</taxon>
    </lineage>
</organism>
<sequence>MGPSFPVYGPSCSATERTSMRRAFALLALAFVSGCGGSADDPTVLPRTLAGPALTTVAATMDSPGRGALIVSYPDRPVAGDIFGTQEVLVGPGNSYRTVPIGTLIDPRGRYVVLPGAHGTLTRLNLADRTERRYRAPSEPGHTIPVAISPDGTRVLYGASSDPGNPQVEHLHLLDLRSGATRDLHTKAMTAAFSPDGTKVAIGNDGESVILDPATGGRTPGPLGRRLAGDDAWSPDGRTLAYQENGELTVTLAPVDDSTEPVTLTDAGQFVGWRDPRTILVFDYGGTVSTVSGGTRTVVMTMPQSTGVEDAAGALVAGLRFTETASPDRGPWQLRFRWPLLAAAAALAATAALVVRRVRRVRQQPSRR</sequence>
<dbReference type="Pfam" id="PF07676">
    <property type="entry name" value="PD40"/>
    <property type="match status" value="1"/>
</dbReference>
<dbReference type="Proteomes" id="UP000317982">
    <property type="component" value="Unassembled WGS sequence"/>
</dbReference>
<dbReference type="EMBL" id="VIRS01000034">
    <property type="protein sequence ID" value="TQS40789.1"/>
    <property type="molecule type" value="Genomic_DNA"/>
</dbReference>
<dbReference type="InParanoid" id="A0A545AHJ9"/>
<keyword evidence="1" id="KW-0812">Transmembrane</keyword>
<keyword evidence="1" id="KW-1133">Transmembrane helix</keyword>
<dbReference type="Gene3D" id="2.120.10.30">
    <property type="entry name" value="TolB, C-terminal domain"/>
    <property type="match status" value="1"/>
</dbReference>
<dbReference type="InterPro" id="IPR011042">
    <property type="entry name" value="6-blade_b-propeller_TolB-like"/>
</dbReference>
<evidence type="ECO:0000313" key="3">
    <source>
        <dbReference type="Proteomes" id="UP000317982"/>
    </source>
</evidence>
<keyword evidence="1" id="KW-0472">Membrane</keyword>
<protein>
    <recommendedName>
        <fullName evidence="4">WD40 repeat domain-containing protein</fullName>
    </recommendedName>
</protein>
<dbReference type="SUPFAM" id="SSF82171">
    <property type="entry name" value="DPP6 N-terminal domain-like"/>
    <property type="match status" value="1"/>
</dbReference>
<dbReference type="AlphaFoldDB" id="A0A545AHJ9"/>
<gene>
    <name evidence="2" type="ORF">FL583_33040</name>
</gene>
<dbReference type="OrthoDB" id="3383117at2"/>
<evidence type="ECO:0008006" key="4">
    <source>
        <dbReference type="Google" id="ProtNLM"/>
    </source>
</evidence>
<feature type="transmembrane region" description="Helical" evidence="1">
    <location>
        <begin position="338"/>
        <end position="358"/>
    </location>
</feature>
<comment type="caution">
    <text evidence="2">The sequence shown here is derived from an EMBL/GenBank/DDBJ whole genome shotgun (WGS) entry which is preliminary data.</text>
</comment>
<accession>A0A545AHJ9</accession>
<keyword evidence="3" id="KW-1185">Reference proteome</keyword>
<evidence type="ECO:0000256" key="1">
    <source>
        <dbReference type="SAM" id="Phobius"/>
    </source>
</evidence>
<reference evidence="2 3" key="1">
    <citation type="submission" date="2019-07" db="EMBL/GenBank/DDBJ databases">
        <title>Cryptosporangium phraense sp. nov., isolated from plant litter.</title>
        <authorList>
            <person name="Suriyachadkun C."/>
        </authorList>
    </citation>
    <scope>NUCLEOTIDE SEQUENCE [LARGE SCALE GENOMIC DNA]</scope>
    <source>
        <strain evidence="2 3">A-T 5661</strain>
    </source>
</reference>
<proteinExistence type="predicted"/>
<dbReference type="InterPro" id="IPR011659">
    <property type="entry name" value="WD40"/>
</dbReference>
<name>A0A545AHJ9_9ACTN</name>
<evidence type="ECO:0000313" key="2">
    <source>
        <dbReference type="EMBL" id="TQS40789.1"/>
    </source>
</evidence>